<dbReference type="InterPro" id="IPR047089">
    <property type="entry name" value="Asp-tRNA-ligase_1_N"/>
</dbReference>
<dbReference type="SUPFAM" id="SSF50249">
    <property type="entry name" value="Nucleic acid-binding proteins"/>
    <property type="match status" value="1"/>
</dbReference>
<comment type="similarity">
    <text evidence="1 7">Belongs to the class-II aminoacyl-tRNA synthetase family. Type 1 subfamily.</text>
</comment>
<feature type="binding site" evidence="7">
    <location>
        <begin position="221"/>
        <end position="223"/>
    </location>
    <ligand>
        <name>ATP</name>
        <dbReference type="ChEBI" id="CHEBI:30616"/>
    </ligand>
</feature>
<feature type="region of interest" description="Aspartate" evidence="7">
    <location>
        <begin position="199"/>
        <end position="202"/>
    </location>
</feature>
<evidence type="ECO:0000313" key="9">
    <source>
        <dbReference type="EMBL" id="QUS39745.1"/>
    </source>
</evidence>
<feature type="site" description="Important for tRNA non-discrimination" evidence="7">
    <location>
        <position position="33"/>
    </location>
</feature>
<evidence type="ECO:0000256" key="3">
    <source>
        <dbReference type="ARBA" id="ARBA00022741"/>
    </source>
</evidence>
<feature type="binding site" evidence="7">
    <location>
        <position position="484"/>
    </location>
    <ligand>
        <name>ATP</name>
        <dbReference type="ChEBI" id="CHEBI:30616"/>
    </ligand>
</feature>
<gene>
    <name evidence="7 9" type="primary">aspS</name>
    <name evidence="9" type="ORF">RPMA_13525</name>
</gene>
<dbReference type="SUPFAM" id="SSF55261">
    <property type="entry name" value="GAD domain-like"/>
    <property type="match status" value="1"/>
</dbReference>
<dbReference type="InterPro" id="IPR006195">
    <property type="entry name" value="aa-tRNA-synth_II"/>
</dbReference>
<evidence type="ECO:0000256" key="6">
    <source>
        <dbReference type="ARBA" id="ARBA00023146"/>
    </source>
</evidence>
<sequence length="590" mass="66583">MHRYRSHTCGALRDSHIDQTVRLSGWCHRIRDHGGVLFIDLRDHYGLTQCVADPDSPAFKIAETLRSEWVVRIDGKVRRRPEGTNNDELPTGAVEIYIDEIEVLGPAAELPLPVFGDQEYPEDIRLKYRFLDLRREKLHQNIMTRGAIIDSMRRRMKEGGFFEFQTPILTASSPEGARDFLVPSRIHPGKFYALPQAPQQYKQLLMMSGFDRYFQIAPCFRDEDPRADRLPGEFYQLDLEMSFIEQEDVFAAMEPVITGIFEEFANGKPVSKDWPRIPYAEAIRKYGSDKPDLRNPLVMQDVSEHFRGSGFKVFARMLEDPKNQVWAIPGPTGGSRAFCDRMNSWAQGEGQPGLGYIMWRENNEGAGPIANNIGPERAEAVRAALGLKAGDAAFFVAGDPEKFYKFAGLARNKVADDLNLADKEQFKLAWIVDFPMFEYNEDDKKVDFAHNPFSMPQGGLDALNGQDPLTIRAFQYDIACNGFEIASGGIRNHKPEAMVKAFEIAGYGEETVIERFGGMYRAFQYGAPPHGGMAAGVDRIVMLLCGTNNLREISLFPMNQRAEDLLMGAPSEASPKQLREAHIRLNLPEK</sequence>
<dbReference type="PANTHER" id="PTHR22594">
    <property type="entry name" value="ASPARTYL/LYSYL-TRNA SYNTHETASE"/>
    <property type="match status" value="1"/>
</dbReference>
<dbReference type="InterPro" id="IPR004524">
    <property type="entry name" value="Asp-tRNA-ligase_1"/>
</dbReference>
<dbReference type="EC" id="6.1.1.23" evidence="7"/>
<comment type="catalytic activity">
    <reaction evidence="7">
        <text>tRNA(Asx) + L-aspartate + ATP = L-aspartyl-tRNA(Asx) + AMP + diphosphate</text>
        <dbReference type="Rhea" id="RHEA:18349"/>
        <dbReference type="Rhea" id="RHEA-COMP:9710"/>
        <dbReference type="Rhea" id="RHEA-COMP:9711"/>
        <dbReference type="ChEBI" id="CHEBI:29991"/>
        <dbReference type="ChEBI" id="CHEBI:30616"/>
        <dbReference type="ChEBI" id="CHEBI:33019"/>
        <dbReference type="ChEBI" id="CHEBI:78442"/>
        <dbReference type="ChEBI" id="CHEBI:78516"/>
        <dbReference type="ChEBI" id="CHEBI:456215"/>
        <dbReference type="EC" id="6.1.1.23"/>
    </reaction>
</comment>
<dbReference type="NCBIfam" id="NF001750">
    <property type="entry name" value="PRK00476.1"/>
    <property type="match status" value="1"/>
</dbReference>
<dbReference type="Pfam" id="PF00152">
    <property type="entry name" value="tRNA-synt_2"/>
    <property type="match status" value="1"/>
</dbReference>
<dbReference type="EMBL" id="CP036498">
    <property type="protein sequence ID" value="QUS39745.1"/>
    <property type="molecule type" value="Genomic_DNA"/>
</dbReference>
<dbReference type="Proteomes" id="UP000682843">
    <property type="component" value="Chromosome"/>
</dbReference>
<evidence type="ECO:0000256" key="1">
    <source>
        <dbReference type="ARBA" id="ARBA00006303"/>
    </source>
</evidence>
<dbReference type="PANTHER" id="PTHR22594:SF5">
    <property type="entry name" value="ASPARTATE--TRNA LIGASE, MITOCHONDRIAL"/>
    <property type="match status" value="1"/>
</dbReference>
<reference evidence="9 10" key="1">
    <citation type="submission" date="2019-02" db="EMBL/GenBank/DDBJ databases">
        <title>Emended description of the genus Rhodopseudomonas and description of Rhodopseudomonas albus sp. nov., a non-phototrophic, heavy-metal-tolerant bacterium isolated from garden soil.</title>
        <authorList>
            <person name="Bao Z."/>
            <person name="Cao W.W."/>
            <person name="Sato Y."/>
            <person name="Nishizawa T."/>
            <person name="Zhao J."/>
            <person name="Guo Y."/>
            <person name="Ohta H."/>
        </authorList>
    </citation>
    <scope>NUCLEOTIDE SEQUENCE [LARGE SCALE GENOMIC DNA]</scope>
    <source>
        <strain evidence="9 10">SK50-23</strain>
    </source>
</reference>
<keyword evidence="7" id="KW-0963">Cytoplasm</keyword>
<dbReference type="RefSeq" id="WP_211913294.1">
    <property type="nucleotide sequence ID" value="NZ_CP036498.1"/>
</dbReference>
<feature type="binding site" evidence="7">
    <location>
        <position position="491"/>
    </location>
    <ligand>
        <name>L-aspartate</name>
        <dbReference type="ChEBI" id="CHEBI:29991"/>
    </ligand>
</feature>
<keyword evidence="10" id="KW-1185">Reference proteome</keyword>
<feature type="binding site" evidence="7">
    <location>
        <position position="450"/>
    </location>
    <ligand>
        <name>L-aspartate</name>
        <dbReference type="ChEBI" id="CHEBI:29991"/>
    </ligand>
</feature>
<dbReference type="InterPro" id="IPR045864">
    <property type="entry name" value="aa-tRNA-synth_II/BPL/LPL"/>
</dbReference>
<dbReference type="InterPro" id="IPR004364">
    <property type="entry name" value="Aa-tRNA-synt_II"/>
</dbReference>
<dbReference type="SUPFAM" id="SSF55681">
    <property type="entry name" value="Class II aaRS and biotin synthetases"/>
    <property type="match status" value="1"/>
</dbReference>
<keyword evidence="2 7" id="KW-0436">Ligase</keyword>
<accession>A0ABX8ABH6</accession>
<dbReference type="Gene3D" id="3.30.1360.30">
    <property type="entry name" value="GAD-like domain"/>
    <property type="match status" value="1"/>
</dbReference>
<protein>
    <recommendedName>
        <fullName evidence="7">Aspartate--tRNA(Asp/Asn) ligase</fullName>
        <ecNumber evidence="7">6.1.1.23</ecNumber>
    </recommendedName>
    <alternativeName>
        <fullName evidence="7">Aspartyl-tRNA synthetase</fullName>
        <shortName evidence="7">AspRS</shortName>
    </alternativeName>
    <alternativeName>
        <fullName evidence="7">Non-discriminating aspartyl-tRNA synthetase</fullName>
        <shortName evidence="7">ND-AspRS</shortName>
    </alternativeName>
</protein>
<feature type="binding site" evidence="7">
    <location>
        <position position="221"/>
    </location>
    <ligand>
        <name>L-aspartate</name>
        <dbReference type="ChEBI" id="CHEBI:29991"/>
    </ligand>
</feature>
<evidence type="ECO:0000313" key="10">
    <source>
        <dbReference type="Proteomes" id="UP000682843"/>
    </source>
</evidence>
<dbReference type="PRINTS" id="PR01042">
    <property type="entry name" value="TRNASYNTHASP"/>
</dbReference>
<comment type="caution">
    <text evidence="7">Lacks conserved residue(s) required for the propagation of feature annotation.</text>
</comment>
<organism evidence="9 10">
    <name type="scientific">Tardiphaga alba</name>
    <dbReference type="NCBI Taxonomy" id="340268"/>
    <lineage>
        <taxon>Bacteria</taxon>
        <taxon>Pseudomonadati</taxon>
        <taxon>Pseudomonadota</taxon>
        <taxon>Alphaproteobacteria</taxon>
        <taxon>Hyphomicrobiales</taxon>
        <taxon>Nitrobacteraceae</taxon>
        <taxon>Tardiphaga</taxon>
    </lineage>
</organism>
<dbReference type="PROSITE" id="PS50862">
    <property type="entry name" value="AA_TRNA_LIGASE_II"/>
    <property type="match status" value="1"/>
</dbReference>
<feature type="site" description="Important for tRNA non-discrimination" evidence="7">
    <location>
        <position position="83"/>
    </location>
</feature>
<dbReference type="InterPro" id="IPR002312">
    <property type="entry name" value="Asp/Asn-tRNA-synth_IIb"/>
</dbReference>
<dbReference type="NCBIfam" id="TIGR00459">
    <property type="entry name" value="aspS_bact"/>
    <property type="match status" value="1"/>
</dbReference>
<dbReference type="InterPro" id="IPR047090">
    <property type="entry name" value="AspRS_core"/>
</dbReference>
<dbReference type="CDD" id="cd04317">
    <property type="entry name" value="EcAspRS_like_N"/>
    <property type="match status" value="1"/>
</dbReference>
<evidence type="ECO:0000256" key="2">
    <source>
        <dbReference type="ARBA" id="ARBA00022598"/>
    </source>
</evidence>
<comment type="subcellular location">
    <subcellularLocation>
        <location evidence="7">Cytoplasm</location>
    </subcellularLocation>
</comment>
<dbReference type="CDD" id="cd00777">
    <property type="entry name" value="AspRS_core"/>
    <property type="match status" value="1"/>
</dbReference>
<feature type="domain" description="Aminoacyl-transfer RNA synthetases class-II family profile" evidence="8">
    <location>
        <begin position="148"/>
        <end position="557"/>
    </location>
</feature>
<keyword evidence="6 7" id="KW-0030">Aminoacyl-tRNA synthetase</keyword>
<keyword evidence="3 7" id="KW-0547">Nucleotide-binding</keyword>
<dbReference type="InterPro" id="IPR012340">
    <property type="entry name" value="NA-bd_OB-fold"/>
</dbReference>
<dbReference type="Gene3D" id="2.40.50.140">
    <property type="entry name" value="Nucleic acid-binding proteins"/>
    <property type="match status" value="1"/>
</dbReference>
<feature type="binding site" evidence="7">
    <location>
        <position position="175"/>
    </location>
    <ligand>
        <name>L-aspartate</name>
        <dbReference type="ChEBI" id="CHEBI:29991"/>
    </ligand>
</feature>
<evidence type="ECO:0000256" key="4">
    <source>
        <dbReference type="ARBA" id="ARBA00022840"/>
    </source>
</evidence>
<evidence type="ECO:0000259" key="8">
    <source>
        <dbReference type="PROSITE" id="PS50862"/>
    </source>
</evidence>
<proteinExistence type="inferred from homology"/>
<dbReference type="HAMAP" id="MF_00044">
    <property type="entry name" value="Asp_tRNA_synth_type1"/>
    <property type="match status" value="1"/>
</dbReference>
<dbReference type="Pfam" id="PF02938">
    <property type="entry name" value="GAD"/>
    <property type="match status" value="1"/>
</dbReference>
<dbReference type="Gene3D" id="3.30.930.10">
    <property type="entry name" value="Bira Bifunctional Protein, Domain 2"/>
    <property type="match status" value="1"/>
</dbReference>
<evidence type="ECO:0000256" key="5">
    <source>
        <dbReference type="ARBA" id="ARBA00022917"/>
    </source>
</evidence>
<dbReference type="InterPro" id="IPR004115">
    <property type="entry name" value="GAD-like_sf"/>
</dbReference>
<keyword evidence="5 7" id="KW-0648">Protein biosynthesis</keyword>
<dbReference type="Pfam" id="PF01336">
    <property type="entry name" value="tRNA_anti-codon"/>
    <property type="match status" value="1"/>
</dbReference>
<comment type="subunit">
    <text evidence="7">Homodimer.</text>
</comment>
<name>A0ABX8ABH6_9BRAD</name>
<dbReference type="InterPro" id="IPR029351">
    <property type="entry name" value="GAD_dom"/>
</dbReference>
<dbReference type="GO" id="GO:0004815">
    <property type="term" value="F:aspartate-tRNA ligase activity"/>
    <property type="evidence" value="ECO:0007669"/>
    <property type="project" value="UniProtKB-EC"/>
</dbReference>
<evidence type="ECO:0000256" key="7">
    <source>
        <dbReference type="HAMAP-Rule" id="MF_00044"/>
    </source>
</evidence>
<comment type="function">
    <text evidence="7">Aspartyl-tRNA synthetase with relaxed tRNA specificity since it is able to aspartylate not only its cognate tRNA(Asp) but also tRNA(Asn). Reaction proceeds in two steps: L-aspartate is first activated by ATP to form Asp-AMP and then transferred to the acceptor end of tRNA(Asp/Asn).</text>
</comment>
<keyword evidence="4 7" id="KW-0067">ATP-binding</keyword>
<feature type="binding site" evidence="7">
    <location>
        <begin position="536"/>
        <end position="539"/>
    </location>
    <ligand>
        <name>ATP</name>
        <dbReference type="ChEBI" id="CHEBI:30616"/>
    </ligand>
</feature>
<dbReference type="InterPro" id="IPR004365">
    <property type="entry name" value="NA-bd_OB_tRNA"/>
</dbReference>